<evidence type="ECO:0000259" key="1">
    <source>
        <dbReference type="Pfam" id="PF06114"/>
    </source>
</evidence>
<name>A0ABS8YC70_9BACL</name>
<organism evidence="2 3">
    <name type="scientific">Paenibacillus profundus</name>
    <dbReference type="NCBI Taxonomy" id="1173085"/>
    <lineage>
        <taxon>Bacteria</taxon>
        <taxon>Bacillati</taxon>
        <taxon>Bacillota</taxon>
        <taxon>Bacilli</taxon>
        <taxon>Bacillales</taxon>
        <taxon>Paenibacillaceae</taxon>
        <taxon>Paenibacillus</taxon>
    </lineage>
</organism>
<protein>
    <submittedName>
        <fullName evidence="2">ImmA/IrrE family metallo-endopeptidase</fullName>
    </submittedName>
</protein>
<dbReference type="Pfam" id="PF06114">
    <property type="entry name" value="Peptidase_M78"/>
    <property type="match status" value="1"/>
</dbReference>
<proteinExistence type="predicted"/>
<evidence type="ECO:0000313" key="3">
    <source>
        <dbReference type="Proteomes" id="UP001199916"/>
    </source>
</evidence>
<keyword evidence="3" id="KW-1185">Reference proteome</keyword>
<dbReference type="EMBL" id="JAJNBZ010000002">
    <property type="protein sequence ID" value="MCE5168469.1"/>
    <property type="molecule type" value="Genomic_DNA"/>
</dbReference>
<gene>
    <name evidence="2" type="ORF">LQV63_03960</name>
</gene>
<evidence type="ECO:0000313" key="2">
    <source>
        <dbReference type="EMBL" id="MCE5168469.1"/>
    </source>
</evidence>
<accession>A0ABS8YC70</accession>
<feature type="domain" description="IrrE N-terminal-like" evidence="1">
    <location>
        <begin position="38"/>
        <end position="114"/>
    </location>
</feature>
<comment type="caution">
    <text evidence="2">The sequence shown here is derived from an EMBL/GenBank/DDBJ whole genome shotgun (WGS) entry which is preliminary data.</text>
</comment>
<dbReference type="Proteomes" id="UP001199916">
    <property type="component" value="Unassembled WGS sequence"/>
</dbReference>
<reference evidence="2 3" key="1">
    <citation type="submission" date="2021-11" db="EMBL/GenBank/DDBJ databases">
        <title>Draft genome sequence of Paenibacillus profundus YoMME, a new Gram-positive bacteria with exoelectrogenic properties.</title>
        <authorList>
            <person name="Hubenova Y."/>
            <person name="Hubenova E."/>
            <person name="Manasiev Y."/>
            <person name="Peykov S."/>
            <person name="Mitov M."/>
        </authorList>
    </citation>
    <scope>NUCLEOTIDE SEQUENCE [LARGE SCALE GENOMIC DNA]</scope>
    <source>
        <strain evidence="2 3">YoMME</strain>
    </source>
</reference>
<sequence length="118" mass="13686">MSGYQLTRIEEFQEELYNKIGVTEPSQLTIEDISFRMNVWIYYGSFRSEALEVKSGMYTMNIDSRLEPTQQWLDFLHELCHLLRHAGDQSTMPEQFTQAQEDEADAFALYASMPFGAA</sequence>
<dbReference type="InterPro" id="IPR010359">
    <property type="entry name" value="IrrE_HExxH"/>
</dbReference>